<comment type="caution">
    <text evidence="2">The sequence shown here is derived from an EMBL/GenBank/DDBJ whole genome shotgun (WGS) entry which is preliminary data.</text>
</comment>
<feature type="region of interest" description="Disordered" evidence="1">
    <location>
        <begin position="1"/>
        <end position="74"/>
    </location>
</feature>
<accession>A0AAN9ACV9</accession>
<gene>
    <name evidence="2" type="ORF">SK128_023944</name>
</gene>
<evidence type="ECO:0000313" key="2">
    <source>
        <dbReference type="EMBL" id="KAK7083768.1"/>
    </source>
</evidence>
<dbReference type="EMBL" id="JAXCGZ010002557">
    <property type="protein sequence ID" value="KAK7083768.1"/>
    <property type="molecule type" value="Genomic_DNA"/>
</dbReference>
<sequence length="74" mass="8620">MAELVPEMTTDQLFEGSKVKRIEKDRRKKRVSESGRGRREAVTSSTNLTYKSPHSIPTMYEKTRRPQEGDHQIE</sequence>
<dbReference type="AlphaFoldDB" id="A0AAN9ACV9"/>
<protein>
    <submittedName>
        <fullName evidence="2">Uncharacterized protein</fullName>
    </submittedName>
</protein>
<proteinExistence type="predicted"/>
<feature type="compositionally biased region" description="Basic and acidic residues" evidence="1">
    <location>
        <begin position="17"/>
        <end position="41"/>
    </location>
</feature>
<evidence type="ECO:0000313" key="3">
    <source>
        <dbReference type="Proteomes" id="UP001381693"/>
    </source>
</evidence>
<keyword evidence="3" id="KW-1185">Reference proteome</keyword>
<feature type="compositionally biased region" description="Polar residues" evidence="1">
    <location>
        <begin position="42"/>
        <end position="52"/>
    </location>
</feature>
<feature type="compositionally biased region" description="Basic and acidic residues" evidence="1">
    <location>
        <begin position="61"/>
        <end position="74"/>
    </location>
</feature>
<name>A0AAN9ACV9_HALRR</name>
<organism evidence="2 3">
    <name type="scientific">Halocaridina rubra</name>
    <name type="common">Hawaiian red shrimp</name>
    <dbReference type="NCBI Taxonomy" id="373956"/>
    <lineage>
        <taxon>Eukaryota</taxon>
        <taxon>Metazoa</taxon>
        <taxon>Ecdysozoa</taxon>
        <taxon>Arthropoda</taxon>
        <taxon>Crustacea</taxon>
        <taxon>Multicrustacea</taxon>
        <taxon>Malacostraca</taxon>
        <taxon>Eumalacostraca</taxon>
        <taxon>Eucarida</taxon>
        <taxon>Decapoda</taxon>
        <taxon>Pleocyemata</taxon>
        <taxon>Caridea</taxon>
        <taxon>Atyoidea</taxon>
        <taxon>Atyidae</taxon>
        <taxon>Halocaridina</taxon>
    </lineage>
</organism>
<evidence type="ECO:0000256" key="1">
    <source>
        <dbReference type="SAM" id="MobiDB-lite"/>
    </source>
</evidence>
<dbReference type="Proteomes" id="UP001381693">
    <property type="component" value="Unassembled WGS sequence"/>
</dbReference>
<reference evidence="2 3" key="1">
    <citation type="submission" date="2023-11" db="EMBL/GenBank/DDBJ databases">
        <title>Halocaridina rubra genome assembly.</title>
        <authorList>
            <person name="Smith C."/>
        </authorList>
    </citation>
    <scope>NUCLEOTIDE SEQUENCE [LARGE SCALE GENOMIC DNA]</scope>
    <source>
        <strain evidence="2">EP-1</strain>
        <tissue evidence="2">Whole</tissue>
    </source>
</reference>